<organism evidence="1">
    <name type="scientific">Oryza nivara</name>
    <name type="common">Indian wild rice</name>
    <name type="synonym">Oryza sativa f. spontanea</name>
    <dbReference type="NCBI Taxonomy" id="4536"/>
    <lineage>
        <taxon>Eukaryota</taxon>
        <taxon>Viridiplantae</taxon>
        <taxon>Streptophyta</taxon>
        <taxon>Embryophyta</taxon>
        <taxon>Tracheophyta</taxon>
        <taxon>Spermatophyta</taxon>
        <taxon>Magnoliopsida</taxon>
        <taxon>Liliopsida</taxon>
        <taxon>Poales</taxon>
        <taxon>Poaceae</taxon>
        <taxon>BOP clade</taxon>
        <taxon>Oryzoideae</taxon>
        <taxon>Oryzeae</taxon>
        <taxon>Oryzinae</taxon>
        <taxon>Oryza</taxon>
    </lineage>
</organism>
<accession>A0A0E0GMN6</accession>
<evidence type="ECO:0000313" key="2">
    <source>
        <dbReference type="Proteomes" id="UP000006591"/>
    </source>
</evidence>
<protein>
    <submittedName>
        <fullName evidence="1">Uncharacterized protein</fullName>
    </submittedName>
</protein>
<dbReference type="AlphaFoldDB" id="A0A0E0GMN6"/>
<reference evidence="1" key="1">
    <citation type="submission" date="2015-04" db="UniProtKB">
        <authorList>
            <consortium name="EnsemblPlants"/>
        </authorList>
    </citation>
    <scope>IDENTIFICATION</scope>
    <source>
        <strain evidence="1">SL10</strain>
    </source>
</reference>
<dbReference type="HOGENOM" id="CLU_2816822_0_0_1"/>
<sequence>MHVKDCSREEDTFTVFMALRKVKELQGSQEPRIPSLFLLLNHASKGIPTHSICKGNTDSYNCCIHIL</sequence>
<name>A0A0E0GMN6_ORYNI</name>
<dbReference type="EnsemblPlants" id="ONIVA03G19140.1">
    <property type="protein sequence ID" value="ONIVA03G19140.1"/>
    <property type="gene ID" value="ONIVA03G19140"/>
</dbReference>
<evidence type="ECO:0000313" key="1">
    <source>
        <dbReference type="EnsemblPlants" id="ONIVA03G19140.1"/>
    </source>
</evidence>
<proteinExistence type="predicted"/>
<dbReference type="Proteomes" id="UP000006591">
    <property type="component" value="Chromosome 3"/>
</dbReference>
<reference evidence="1" key="2">
    <citation type="submission" date="2018-04" db="EMBL/GenBank/DDBJ databases">
        <title>OnivRS2 (Oryza nivara Reference Sequence Version 2).</title>
        <authorList>
            <person name="Zhang J."/>
            <person name="Kudrna D."/>
            <person name="Lee S."/>
            <person name="Talag J."/>
            <person name="Rajasekar S."/>
            <person name="Welchert J."/>
            <person name="Hsing Y.-I."/>
            <person name="Wing R.A."/>
        </authorList>
    </citation>
    <scope>NUCLEOTIDE SEQUENCE [LARGE SCALE GENOMIC DNA]</scope>
    <source>
        <strain evidence="1">SL10</strain>
    </source>
</reference>
<dbReference type="Gramene" id="ONIVA03G19140.1">
    <property type="protein sequence ID" value="ONIVA03G19140.1"/>
    <property type="gene ID" value="ONIVA03G19140"/>
</dbReference>
<keyword evidence="2" id="KW-1185">Reference proteome</keyword>